<feature type="domain" description="TadE-like" evidence="1">
    <location>
        <begin position="2"/>
        <end position="41"/>
    </location>
</feature>
<sequence length="106" mass="10507">MTAEFAMAMPAVVLLLLVGLTAVSAVVTKLECVDAARQAARAAARGDDGRAAGGRVAPRGAAVSVDTSGEDVHATVRAPVRLLVLFVPALSVSATAVAATEPGVGQ</sequence>
<protein>
    <recommendedName>
        <fullName evidence="1">TadE-like domain-containing protein</fullName>
    </recommendedName>
</protein>
<accession>A0A8J3J8J6</accession>
<comment type="caution">
    <text evidence="2">The sequence shown here is derived from an EMBL/GenBank/DDBJ whole genome shotgun (WGS) entry which is preliminary data.</text>
</comment>
<dbReference type="Pfam" id="PF07811">
    <property type="entry name" value="TadE"/>
    <property type="match status" value="1"/>
</dbReference>
<evidence type="ECO:0000313" key="3">
    <source>
        <dbReference type="Proteomes" id="UP000612808"/>
    </source>
</evidence>
<proteinExistence type="predicted"/>
<dbReference type="InterPro" id="IPR012495">
    <property type="entry name" value="TadE-like_dom"/>
</dbReference>
<dbReference type="Proteomes" id="UP000612808">
    <property type="component" value="Unassembled WGS sequence"/>
</dbReference>
<dbReference type="InterPro" id="IPR049790">
    <property type="entry name" value="Rv3655c/TadE"/>
</dbReference>
<dbReference type="AlphaFoldDB" id="A0A8J3J8J6"/>
<evidence type="ECO:0000259" key="1">
    <source>
        <dbReference type="Pfam" id="PF07811"/>
    </source>
</evidence>
<reference evidence="2" key="1">
    <citation type="submission" date="2021-01" db="EMBL/GenBank/DDBJ databases">
        <title>Whole genome shotgun sequence of Actinocatenispora rupis NBRC 107355.</title>
        <authorList>
            <person name="Komaki H."/>
            <person name="Tamura T."/>
        </authorList>
    </citation>
    <scope>NUCLEOTIDE SEQUENCE</scope>
    <source>
        <strain evidence="2">NBRC 107355</strain>
    </source>
</reference>
<name>A0A8J3J8J6_9ACTN</name>
<dbReference type="EMBL" id="BOMB01000026">
    <property type="protein sequence ID" value="GID13681.1"/>
    <property type="molecule type" value="Genomic_DNA"/>
</dbReference>
<keyword evidence="3" id="KW-1185">Reference proteome</keyword>
<gene>
    <name evidence="2" type="ORF">Aru02nite_45700</name>
</gene>
<dbReference type="NCBIfam" id="NF041390">
    <property type="entry name" value="TadE_Rv3655c"/>
    <property type="match status" value="1"/>
</dbReference>
<evidence type="ECO:0000313" key="2">
    <source>
        <dbReference type="EMBL" id="GID13681.1"/>
    </source>
</evidence>
<organism evidence="2 3">
    <name type="scientific">Actinocatenispora rupis</name>
    <dbReference type="NCBI Taxonomy" id="519421"/>
    <lineage>
        <taxon>Bacteria</taxon>
        <taxon>Bacillati</taxon>
        <taxon>Actinomycetota</taxon>
        <taxon>Actinomycetes</taxon>
        <taxon>Micromonosporales</taxon>
        <taxon>Micromonosporaceae</taxon>
        <taxon>Actinocatenispora</taxon>
    </lineage>
</organism>
<dbReference type="RefSeq" id="WP_275408693.1">
    <property type="nucleotide sequence ID" value="NZ_BAAAZM010000015.1"/>
</dbReference>